<feature type="transmembrane region" description="Helical" evidence="1">
    <location>
        <begin position="76"/>
        <end position="102"/>
    </location>
</feature>
<evidence type="ECO:0000256" key="1">
    <source>
        <dbReference type="SAM" id="Phobius"/>
    </source>
</evidence>
<dbReference type="AlphaFoldDB" id="A0A5A5TJZ9"/>
<protein>
    <recommendedName>
        <fullName evidence="4">RHS repeat-associated core domain-containing protein</fullName>
    </recommendedName>
</protein>
<proteinExistence type="predicted"/>
<accession>A0A5A5TJZ9</accession>
<keyword evidence="1" id="KW-0472">Membrane</keyword>
<evidence type="ECO:0000313" key="3">
    <source>
        <dbReference type="Proteomes" id="UP000322530"/>
    </source>
</evidence>
<keyword evidence="1" id="KW-1133">Transmembrane helix</keyword>
<sequence length="114" mass="11020">MQEALKANPYVYADNNPVNEVDPNGAFSLTDACLVDLVGLGGITSAVTGLFSFLGSSGAGGAVGIPLAAATGPGDVAIAGLAASLFIGLAVTSSIIGIIGVIEGVPTAKKDCGL</sequence>
<reference evidence="2 3" key="1">
    <citation type="submission" date="2019-01" db="EMBL/GenBank/DDBJ databases">
        <title>Draft genome sequence of Dictyobacter sp. Uno17.</title>
        <authorList>
            <person name="Wang C.M."/>
            <person name="Zheng Y."/>
            <person name="Sakai Y."/>
            <person name="Abe K."/>
            <person name="Yokota A."/>
            <person name="Yabe S."/>
        </authorList>
    </citation>
    <scope>NUCLEOTIDE SEQUENCE [LARGE SCALE GENOMIC DNA]</scope>
    <source>
        <strain evidence="2 3">Uno17</strain>
    </source>
</reference>
<evidence type="ECO:0008006" key="4">
    <source>
        <dbReference type="Google" id="ProtNLM"/>
    </source>
</evidence>
<evidence type="ECO:0000313" key="2">
    <source>
        <dbReference type="EMBL" id="GCF11767.1"/>
    </source>
</evidence>
<dbReference type="Proteomes" id="UP000322530">
    <property type="component" value="Unassembled WGS sequence"/>
</dbReference>
<keyword evidence="1" id="KW-0812">Transmembrane</keyword>
<comment type="caution">
    <text evidence="2">The sequence shown here is derived from an EMBL/GenBank/DDBJ whole genome shotgun (WGS) entry which is preliminary data.</text>
</comment>
<dbReference type="EMBL" id="BIXY01000144">
    <property type="protein sequence ID" value="GCF11767.1"/>
    <property type="molecule type" value="Genomic_DNA"/>
</dbReference>
<gene>
    <name evidence="2" type="ORF">KDI_53310</name>
</gene>
<organism evidence="2 3">
    <name type="scientific">Dictyobacter arantiisoli</name>
    <dbReference type="NCBI Taxonomy" id="2014874"/>
    <lineage>
        <taxon>Bacteria</taxon>
        <taxon>Bacillati</taxon>
        <taxon>Chloroflexota</taxon>
        <taxon>Ktedonobacteria</taxon>
        <taxon>Ktedonobacterales</taxon>
        <taxon>Dictyobacteraceae</taxon>
        <taxon>Dictyobacter</taxon>
    </lineage>
</organism>
<keyword evidence="3" id="KW-1185">Reference proteome</keyword>
<name>A0A5A5TJZ9_9CHLR</name>